<dbReference type="EMBL" id="QJKH01000005">
    <property type="protein sequence ID" value="PXX79780.1"/>
    <property type="molecule type" value="Genomic_DNA"/>
</dbReference>
<keyword evidence="2" id="KW-0129">CBS domain</keyword>
<dbReference type="OrthoDB" id="9790355at2"/>
<dbReference type="Gene3D" id="3.10.580.10">
    <property type="entry name" value="CBS-domain"/>
    <property type="match status" value="1"/>
</dbReference>
<evidence type="ECO:0000313" key="5">
    <source>
        <dbReference type="EMBL" id="PXX79780.1"/>
    </source>
</evidence>
<evidence type="ECO:0000256" key="2">
    <source>
        <dbReference type="PROSITE-ProRule" id="PRU00703"/>
    </source>
</evidence>
<feature type="domain" description="CBS" evidence="3">
    <location>
        <begin position="81"/>
        <end position="142"/>
    </location>
</feature>
<dbReference type="RefSeq" id="WP_022937156.1">
    <property type="nucleotide sequence ID" value="NZ_BAABZA010000001.1"/>
</dbReference>
<dbReference type="AlphaFoldDB" id="A0A2V2FC25"/>
<dbReference type="SMART" id="SM00116">
    <property type="entry name" value="CBS"/>
    <property type="match status" value="2"/>
</dbReference>
<evidence type="ECO:0000256" key="1">
    <source>
        <dbReference type="ARBA" id="ARBA00022737"/>
    </source>
</evidence>
<dbReference type="Proteomes" id="UP000247612">
    <property type="component" value="Unassembled WGS sequence"/>
</dbReference>
<dbReference type="PANTHER" id="PTHR48108:SF34">
    <property type="entry name" value="CBS DOMAIN-CONTAINING PROTEIN YHCV"/>
    <property type="match status" value="1"/>
</dbReference>
<dbReference type="PANTHER" id="PTHR48108">
    <property type="entry name" value="CBS DOMAIN-CONTAINING PROTEIN CBSX2, CHLOROPLASTIC"/>
    <property type="match status" value="1"/>
</dbReference>
<dbReference type="STRING" id="1034346.GCA_000313565_00845"/>
<reference evidence="5 6" key="1">
    <citation type="submission" date="2018-05" db="EMBL/GenBank/DDBJ databases">
        <title>Genomic Encyclopedia of Type Strains, Phase IV (KMG-IV): sequencing the most valuable type-strain genomes for metagenomic binning, comparative biology and taxonomic classification.</title>
        <authorList>
            <person name="Goeker M."/>
        </authorList>
    </citation>
    <scope>NUCLEOTIDE SEQUENCE [LARGE SCALE GENOMIC DNA]</scope>
    <source>
        <strain evidence="5 6">JC118</strain>
    </source>
</reference>
<dbReference type="Proteomes" id="UP001276902">
    <property type="component" value="Unassembled WGS sequence"/>
</dbReference>
<accession>A0A2V2FC25</accession>
<evidence type="ECO:0000313" key="6">
    <source>
        <dbReference type="Proteomes" id="UP000247612"/>
    </source>
</evidence>
<dbReference type="InterPro" id="IPR000644">
    <property type="entry name" value="CBS_dom"/>
</dbReference>
<feature type="domain" description="CBS" evidence="3">
    <location>
        <begin position="7"/>
        <end position="62"/>
    </location>
</feature>
<name>A0A2V2FC25_9FIRM</name>
<dbReference type="InterPro" id="IPR051462">
    <property type="entry name" value="CBS_domain-containing"/>
</dbReference>
<dbReference type="PROSITE" id="PS51371">
    <property type="entry name" value="CBS"/>
    <property type="match status" value="2"/>
</dbReference>
<dbReference type="SUPFAM" id="SSF54631">
    <property type="entry name" value="CBS-domain pair"/>
    <property type="match status" value="1"/>
</dbReference>
<dbReference type="SUPFAM" id="SSF55021">
    <property type="entry name" value="ACT-like"/>
    <property type="match status" value="1"/>
</dbReference>
<evidence type="ECO:0000313" key="4">
    <source>
        <dbReference type="EMBL" id="MDY5169578.1"/>
    </source>
</evidence>
<dbReference type="EMBL" id="JALDAW010000023">
    <property type="protein sequence ID" value="MDY5169578.1"/>
    <property type="molecule type" value="Genomic_DNA"/>
</dbReference>
<keyword evidence="6" id="KW-1185">Reference proteome</keyword>
<evidence type="ECO:0000259" key="3">
    <source>
        <dbReference type="PROSITE" id="PS51371"/>
    </source>
</evidence>
<reference evidence="4" key="2">
    <citation type="submission" date="2022-03" db="EMBL/GenBank/DDBJ databases">
        <title>First case of bacteraemia caused by Dielma fastidiosa in a patient hospitalised with diverticulitis.</title>
        <authorList>
            <person name="Forman-Ankjaer B."/>
            <person name="Hvid-Jensen F."/>
            <person name="Kobel C.M."/>
            <person name="Greve T."/>
        </authorList>
    </citation>
    <scope>NUCLEOTIDE SEQUENCE</scope>
    <source>
        <strain evidence="4">AUH_DF_2021</strain>
    </source>
</reference>
<dbReference type="Pfam" id="PF00571">
    <property type="entry name" value="CBS"/>
    <property type="match status" value="2"/>
</dbReference>
<organism evidence="5 6">
    <name type="scientific">Dielma fastidiosa</name>
    <dbReference type="NCBI Taxonomy" id="1034346"/>
    <lineage>
        <taxon>Bacteria</taxon>
        <taxon>Bacillati</taxon>
        <taxon>Bacillota</taxon>
        <taxon>Erysipelotrichia</taxon>
        <taxon>Erysipelotrichales</taxon>
        <taxon>Erysipelotrichaceae</taxon>
        <taxon>Dielma</taxon>
    </lineage>
</organism>
<comment type="caution">
    <text evidence="5">The sequence shown here is derived from an EMBL/GenBank/DDBJ whole genome shotgun (WGS) entry which is preliminary data.</text>
</comment>
<dbReference type="InterPro" id="IPR046342">
    <property type="entry name" value="CBS_dom_sf"/>
</dbReference>
<dbReference type="InterPro" id="IPR045865">
    <property type="entry name" value="ACT-like_dom_sf"/>
</dbReference>
<proteinExistence type="predicted"/>
<gene>
    <name evidence="5" type="ORF">DES51_105255</name>
    <name evidence="4" type="ORF">MQE39_15765</name>
</gene>
<sequence length="218" mass="24067">MIVKDRMTRNPIVVDVNATMSEAADTMTEKNLHRLPVIENGKLAGLVTKSLISSKGANGATSLSIFELNYLLNKTPVKTVMIKLKDLITIHEDNLLEEAALLMLKYDIGCLPVVSDDDKIVGILTQNDLFKAFLDLLGYNEKGSRVAVEVEDGIGVIGTISKIFVNNNANISHLGVYRDHADDPKCEVVLRTNLMETDELAKDLEANNFKVKSIIRNK</sequence>
<protein>
    <submittedName>
        <fullName evidence="5">Acetoin utilization protein AcuB</fullName>
    </submittedName>
    <submittedName>
        <fullName evidence="4">CBS and ACT domain-containing protein</fullName>
    </submittedName>
</protein>
<keyword evidence="1" id="KW-0677">Repeat</keyword>
<dbReference type="CDD" id="cd04584">
    <property type="entry name" value="CBS_pair_AcuB_like"/>
    <property type="match status" value="1"/>
</dbReference>